<dbReference type="InterPro" id="IPR003740">
    <property type="entry name" value="YitT"/>
</dbReference>
<evidence type="ECO:0000256" key="1">
    <source>
        <dbReference type="ARBA" id="ARBA00004651"/>
    </source>
</evidence>
<evidence type="ECO:0000313" key="8">
    <source>
        <dbReference type="EMBL" id="MFB5188969.1"/>
    </source>
</evidence>
<feature type="transmembrane region" description="Helical" evidence="6">
    <location>
        <begin position="121"/>
        <end position="139"/>
    </location>
</feature>
<feature type="transmembrane region" description="Helical" evidence="6">
    <location>
        <begin position="188"/>
        <end position="208"/>
    </location>
</feature>
<dbReference type="InterPro" id="IPR015867">
    <property type="entry name" value="N-reg_PII/ATP_PRibTrfase_C"/>
</dbReference>
<dbReference type="EMBL" id="JBDXSU010000001">
    <property type="protein sequence ID" value="MFB5188969.1"/>
    <property type="molecule type" value="Genomic_DNA"/>
</dbReference>
<dbReference type="InterPro" id="IPR051461">
    <property type="entry name" value="UPF0750_membrane"/>
</dbReference>
<dbReference type="InterPro" id="IPR019264">
    <property type="entry name" value="DUF2179"/>
</dbReference>
<dbReference type="Gene3D" id="3.30.70.120">
    <property type="match status" value="1"/>
</dbReference>
<comment type="subcellular location">
    <subcellularLocation>
        <location evidence="1">Cell membrane</location>
        <topology evidence="1">Multi-pass membrane protein</topology>
    </subcellularLocation>
</comment>
<feature type="transmembrane region" description="Helical" evidence="6">
    <location>
        <begin position="160"/>
        <end position="182"/>
    </location>
</feature>
<dbReference type="PANTHER" id="PTHR33545">
    <property type="entry name" value="UPF0750 MEMBRANE PROTEIN YITT-RELATED"/>
    <property type="match status" value="1"/>
</dbReference>
<feature type="transmembrane region" description="Helical" evidence="6">
    <location>
        <begin position="57"/>
        <end position="85"/>
    </location>
</feature>
<dbReference type="Proteomes" id="UP001579974">
    <property type="component" value="Unassembled WGS sequence"/>
</dbReference>
<name>A0ABV5A9S6_9BACL</name>
<evidence type="ECO:0000256" key="6">
    <source>
        <dbReference type="SAM" id="Phobius"/>
    </source>
</evidence>
<evidence type="ECO:0000256" key="4">
    <source>
        <dbReference type="ARBA" id="ARBA00022989"/>
    </source>
</evidence>
<feature type="transmembrane region" description="Helical" evidence="6">
    <location>
        <begin position="92"/>
        <end position="115"/>
    </location>
</feature>
<gene>
    <name evidence="8" type="ORF">KKP3000_001408</name>
</gene>
<organism evidence="8 9">
    <name type="scientific">Alicyclobacillus fastidiosus</name>
    <dbReference type="NCBI Taxonomy" id="392011"/>
    <lineage>
        <taxon>Bacteria</taxon>
        <taxon>Bacillati</taxon>
        <taxon>Bacillota</taxon>
        <taxon>Bacilli</taxon>
        <taxon>Bacillales</taxon>
        <taxon>Alicyclobacillaceae</taxon>
        <taxon>Alicyclobacillus</taxon>
    </lineage>
</organism>
<evidence type="ECO:0000256" key="5">
    <source>
        <dbReference type="ARBA" id="ARBA00023136"/>
    </source>
</evidence>
<accession>A0ABV5A9S6</accession>
<dbReference type="Pfam" id="PF10035">
    <property type="entry name" value="DUF2179"/>
    <property type="match status" value="1"/>
</dbReference>
<evidence type="ECO:0000256" key="2">
    <source>
        <dbReference type="ARBA" id="ARBA00022475"/>
    </source>
</evidence>
<sequence>MTEPNVAQFNHPHHKRTAIIKLFQRTMFMLLGAILAAVGLEIFLVPNNIIDGGITGISIILAHVTGLKLGIFLFLLNVPFLLFGYKQNGKTFALSTLFSIVVLSIASTLLIPVPGITNDPLLAAVFGGIIVGIGVGLIIRNGGTSDGTEVIAVLISKKSPWSVGQVVMFFNLFILGGAGFVFGWNHAMYSLIAYFIAFKMIDVTINGFEETKSIWIISDQYREIGDAMLSRLGRGVTYLQGEGAFTGDEKKVVFSVISRLEEAKLKTLVEEIDSNAFLAIGSVAEVRGGRFKKQNIH</sequence>
<comment type="caution">
    <text evidence="8">The sequence shown here is derived from an EMBL/GenBank/DDBJ whole genome shotgun (WGS) entry which is preliminary data.</text>
</comment>
<dbReference type="PIRSF" id="PIRSF006483">
    <property type="entry name" value="Membrane_protein_YitT"/>
    <property type="match status" value="1"/>
</dbReference>
<dbReference type="Pfam" id="PF02588">
    <property type="entry name" value="YitT_membrane"/>
    <property type="match status" value="1"/>
</dbReference>
<evidence type="ECO:0000256" key="3">
    <source>
        <dbReference type="ARBA" id="ARBA00022692"/>
    </source>
</evidence>
<proteinExistence type="predicted"/>
<keyword evidence="2" id="KW-1003">Cell membrane</keyword>
<feature type="domain" description="DUF2179" evidence="7">
    <location>
        <begin position="234"/>
        <end position="288"/>
    </location>
</feature>
<keyword evidence="9" id="KW-1185">Reference proteome</keyword>
<dbReference type="CDD" id="cd16380">
    <property type="entry name" value="YitT_C"/>
    <property type="match status" value="1"/>
</dbReference>
<feature type="transmembrane region" description="Helical" evidence="6">
    <location>
        <begin position="26"/>
        <end position="45"/>
    </location>
</feature>
<dbReference type="PANTHER" id="PTHR33545:SF3">
    <property type="entry name" value="UPF0750 MEMBRANE PROTEIN YQFU"/>
    <property type="match status" value="1"/>
</dbReference>
<evidence type="ECO:0000259" key="7">
    <source>
        <dbReference type="Pfam" id="PF10035"/>
    </source>
</evidence>
<reference evidence="8 9" key="1">
    <citation type="journal article" date="2024" name="Int. J. Mol. Sci.">
        <title>Exploration of Alicyclobacillus spp. Genome in Search of Antibiotic Resistance.</title>
        <authorList>
            <person name="Bucka-Kolendo J."/>
            <person name="Kiousi D.E."/>
            <person name="Dekowska A."/>
            <person name="Mikolajczuk-Szczyrba A."/>
            <person name="Karadedos D.M."/>
            <person name="Michael P."/>
            <person name="Galanis A."/>
            <person name="Sokolowska B."/>
        </authorList>
    </citation>
    <scope>NUCLEOTIDE SEQUENCE [LARGE SCALE GENOMIC DNA]</scope>
    <source>
        <strain evidence="8 9">KKP 3000</strain>
    </source>
</reference>
<evidence type="ECO:0000313" key="9">
    <source>
        <dbReference type="Proteomes" id="UP001579974"/>
    </source>
</evidence>
<keyword evidence="4 6" id="KW-1133">Transmembrane helix</keyword>
<keyword evidence="5 6" id="KW-0472">Membrane</keyword>
<keyword evidence="3 6" id="KW-0812">Transmembrane</keyword>
<protein>
    <submittedName>
        <fullName evidence="8">YitT family protein</fullName>
    </submittedName>
</protein>